<dbReference type="GO" id="GO:0090415">
    <property type="term" value="F:7-hydroxymethyl chlorophyll a reductase activity"/>
    <property type="evidence" value="ECO:0007669"/>
    <property type="project" value="TreeGrafter"/>
</dbReference>
<organism evidence="4 6">
    <name type="scientific">Jannaschia seohaensis</name>
    <dbReference type="NCBI Taxonomy" id="475081"/>
    <lineage>
        <taxon>Bacteria</taxon>
        <taxon>Pseudomonadati</taxon>
        <taxon>Pseudomonadota</taxon>
        <taxon>Alphaproteobacteria</taxon>
        <taxon>Rhodobacterales</taxon>
        <taxon>Roseobacteraceae</taxon>
        <taxon>Jannaschia</taxon>
    </lineage>
</organism>
<evidence type="ECO:0000313" key="3">
    <source>
        <dbReference type="EMBL" id="PWJ12896.1"/>
    </source>
</evidence>
<evidence type="ECO:0000259" key="1">
    <source>
        <dbReference type="Pfam" id="PF04422"/>
    </source>
</evidence>
<dbReference type="PANTHER" id="PTHR31332">
    <property type="entry name" value="7-HYDROXYMETHYL CHLOROPHYLL A REDUCTASE, CHLOROPLASTIC"/>
    <property type="match status" value="1"/>
</dbReference>
<protein>
    <submittedName>
        <fullName evidence="4">Coenzyme F420 hydrogenase subunit beta</fullName>
    </submittedName>
</protein>
<dbReference type="Pfam" id="PF04422">
    <property type="entry name" value="FrhB_FdhB_N"/>
    <property type="match status" value="1"/>
</dbReference>
<dbReference type="Proteomes" id="UP000245839">
    <property type="component" value="Unassembled WGS sequence"/>
</dbReference>
<gene>
    <name evidence="3" type="ORF">BCF38_11532</name>
    <name evidence="4" type="ORF">SAMN05421539_11532</name>
</gene>
<dbReference type="InterPro" id="IPR007525">
    <property type="entry name" value="FrhB_FdhB_C"/>
</dbReference>
<dbReference type="Proteomes" id="UP000251571">
    <property type="component" value="Unassembled WGS sequence"/>
</dbReference>
<dbReference type="AlphaFoldDB" id="A0A2Y9B2F0"/>
<dbReference type="InterPro" id="IPR045220">
    <property type="entry name" value="FRHB/FDHB/HCAR-like"/>
</dbReference>
<sequence length="414" mass="43735">MTDRSANRAGRPASPVLARVARGELCAGCGGCVLAAPGRIEMRMTPPGVLRPQQTAPLDPAQDERIARICPGLGQRVSAQGRRDHPLWGPYLDMQVGHATDPALRHRASSGGGLSAVAAHLIETGAVDGVVQTGADPRVAVANVTRVSRDAEAVAAAAGSRYAPSAPLAGLGPLLEGEGRYAFVGKPCDVVALRALAREDPRVAARFPVVLSFFCAGVPAQAGAEAVLARLGADPDATVAFRYRGHGWPGRATARLADGTERSMSYHDSWGRILSRHLQPRCKLCADGTGVEADLVFADAWESDANGYPLFEERDGQSLIVTRTEAGARLLEAARAAGRIETRAFDPAGLAAIQTGQFNRRTALLARLAALWLLRRPIPRYRGLRLGAAARLGRPSALARNFLGTLRRGIAGRL</sequence>
<dbReference type="RefSeq" id="WP_245947669.1">
    <property type="nucleotide sequence ID" value="NZ_QGDJ01000015.1"/>
</dbReference>
<accession>A0A2Y9B2F0</accession>
<evidence type="ECO:0000313" key="6">
    <source>
        <dbReference type="Proteomes" id="UP000251571"/>
    </source>
</evidence>
<dbReference type="InterPro" id="IPR007516">
    <property type="entry name" value="Co_F420_Hydgase/DH_bsu_N"/>
</dbReference>
<reference evidence="3 5" key="3">
    <citation type="submission" date="2018-03" db="EMBL/GenBank/DDBJ databases">
        <title>Genomic Encyclopedia of Archaeal and Bacterial Type Strains, Phase II (KMG-II): from individual species to whole genera.</title>
        <authorList>
            <person name="Goeker M."/>
        </authorList>
    </citation>
    <scope>NUCLEOTIDE SEQUENCE [LARGE SCALE GENOMIC DNA]</scope>
    <source>
        <strain evidence="3 5">DSM 25227</strain>
    </source>
</reference>
<keyword evidence="5" id="KW-1185">Reference proteome</keyword>
<reference evidence="4" key="2">
    <citation type="submission" date="2016-10" db="EMBL/GenBank/DDBJ databases">
        <authorList>
            <person name="Cai Z."/>
        </authorList>
    </citation>
    <scope>NUCLEOTIDE SEQUENCE [LARGE SCALE GENOMIC DNA]</scope>
    <source>
        <strain evidence="4">DSM 25227</strain>
    </source>
</reference>
<evidence type="ECO:0000313" key="5">
    <source>
        <dbReference type="Proteomes" id="UP000245839"/>
    </source>
</evidence>
<feature type="domain" description="Coenzyme F420 hydrogenase/dehydrogenase beta subunit C-terminal" evidence="2">
    <location>
        <begin position="180"/>
        <end position="346"/>
    </location>
</feature>
<dbReference type="GO" id="GO:0033354">
    <property type="term" value="P:chlorophyll cycle"/>
    <property type="evidence" value="ECO:0007669"/>
    <property type="project" value="TreeGrafter"/>
</dbReference>
<dbReference type="EMBL" id="UETC01000015">
    <property type="protein sequence ID" value="SSA50704.1"/>
    <property type="molecule type" value="Genomic_DNA"/>
</dbReference>
<proteinExistence type="predicted"/>
<dbReference type="PANTHER" id="PTHR31332:SF0">
    <property type="entry name" value="7-HYDROXYMETHYL CHLOROPHYLL A REDUCTASE, CHLOROPLASTIC"/>
    <property type="match status" value="1"/>
</dbReference>
<dbReference type="Pfam" id="PF04432">
    <property type="entry name" value="FrhB_FdhB_C"/>
    <property type="match status" value="1"/>
</dbReference>
<dbReference type="EMBL" id="QGDJ01000015">
    <property type="protein sequence ID" value="PWJ12896.1"/>
    <property type="molecule type" value="Genomic_DNA"/>
</dbReference>
<name>A0A2Y9B2F0_9RHOB</name>
<evidence type="ECO:0000259" key="2">
    <source>
        <dbReference type="Pfam" id="PF04432"/>
    </source>
</evidence>
<feature type="domain" description="Coenzyme F420 hydrogenase/dehydrogenase beta subunit N-terminal" evidence="1">
    <location>
        <begin position="94"/>
        <end position="168"/>
    </location>
</feature>
<evidence type="ECO:0000313" key="4">
    <source>
        <dbReference type="EMBL" id="SSA50704.1"/>
    </source>
</evidence>
<reference evidence="6" key="1">
    <citation type="submission" date="2016-10" db="EMBL/GenBank/DDBJ databases">
        <authorList>
            <person name="Varghese N."/>
            <person name="Submissions S."/>
        </authorList>
    </citation>
    <scope>NUCLEOTIDE SEQUENCE [LARGE SCALE GENOMIC DNA]</scope>
    <source>
        <strain evidence="6">DSM 25227</strain>
    </source>
</reference>